<sequence length="517" mass="56985">MDFDETPSKLVPREFLAVVLAGFGNELQPLTSSHGEEPCPKALLPIANKPMIDYPLTWLEQSGISDVLLICPTAHRASISHHISDISSSSYLSLRIDLQAYEESHELAVGTCTVLRHFAHRIGKDFILIPCDFVPPPSLPLSTLINKFRIESKLDGAITVSCWFQRPDGGSVPEEWGQPAPPVPIVWDKRSGTLLHVDTPDDVDRNGEELELRMSLFSKYPKTSLSSRFQDSHVYVCKRAVIDILQQKPLFDSFREEFLPWLCKLQYQKTKQFKYGRDIHSASQNAPHSLALRHSSLYTGKTTMKWPSSPQDEVDSPPQKVATLSAPSSPVDNHDGIMGPPASLRVGVVVHETGVTGRANNLATLLELNRHFLTQTAWTLPTDPENRILIDPKSKISNDSMIGQSTRVGERALVKYSVIGKHCVIGRMVKIVGCVIFDHCVIEDGAKLDGCILGLNTKVGAKAELARCLTQAGYEVDAGGVHRHEKLEVSDWAAASNATDSDDHDSSDAASETTDEE</sequence>
<name>A0A4Y9YDA9_9AGAM</name>
<evidence type="ECO:0000313" key="14">
    <source>
        <dbReference type="Proteomes" id="UP000298327"/>
    </source>
</evidence>
<dbReference type="GO" id="GO:0005829">
    <property type="term" value="C:cytosol"/>
    <property type="evidence" value="ECO:0007669"/>
    <property type="project" value="UniProtKB-SubCell"/>
</dbReference>
<evidence type="ECO:0000256" key="1">
    <source>
        <dbReference type="ARBA" id="ARBA00004514"/>
    </source>
</evidence>
<evidence type="ECO:0000256" key="5">
    <source>
        <dbReference type="ARBA" id="ARBA00022917"/>
    </source>
</evidence>
<gene>
    <name evidence="13" type="ORF">EVG20_g7506</name>
</gene>
<reference evidence="13 14" key="1">
    <citation type="submission" date="2019-02" db="EMBL/GenBank/DDBJ databases">
        <title>Genome sequencing of the rare red list fungi Dentipellis fragilis.</title>
        <authorList>
            <person name="Buettner E."/>
            <person name="Kellner H."/>
        </authorList>
    </citation>
    <scope>NUCLEOTIDE SEQUENCE [LARGE SCALE GENOMIC DNA]</scope>
    <source>
        <strain evidence="13 14">DSM 105465</strain>
    </source>
</reference>
<evidence type="ECO:0000259" key="12">
    <source>
        <dbReference type="Pfam" id="PF25084"/>
    </source>
</evidence>
<comment type="subcellular location">
    <subcellularLocation>
        <location evidence="1">Cytoplasm</location>
        <location evidence="1">Cytosol</location>
    </subcellularLocation>
</comment>
<feature type="region of interest" description="Disordered" evidence="10">
    <location>
        <begin position="302"/>
        <end position="334"/>
    </location>
</feature>
<dbReference type="GO" id="GO:0003743">
    <property type="term" value="F:translation initiation factor activity"/>
    <property type="evidence" value="ECO:0007669"/>
    <property type="project" value="UniProtKB-KW"/>
</dbReference>
<dbReference type="EMBL" id="SEOQ01000577">
    <property type="protein sequence ID" value="TFY60192.1"/>
    <property type="molecule type" value="Genomic_DNA"/>
</dbReference>
<keyword evidence="14" id="KW-1185">Reference proteome</keyword>
<evidence type="ECO:0000256" key="6">
    <source>
        <dbReference type="ARBA" id="ARBA00044196"/>
    </source>
</evidence>
<dbReference type="GO" id="GO:0005851">
    <property type="term" value="C:eukaryotic translation initiation factor 2B complex"/>
    <property type="evidence" value="ECO:0007669"/>
    <property type="project" value="TreeGrafter"/>
</dbReference>
<keyword evidence="3" id="KW-0963">Cytoplasm</keyword>
<dbReference type="GO" id="GO:0002183">
    <property type="term" value="P:cytoplasmic translational initiation"/>
    <property type="evidence" value="ECO:0007669"/>
    <property type="project" value="TreeGrafter"/>
</dbReference>
<evidence type="ECO:0000256" key="10">
    <source>
        <dbReference type="SAM" id="MobiDB-lite"/>
    </source>
</evidence>
<evidence type="ECO:0000256" key="9">
    <source>
        <dbReference type="ARBA" id="ARBA00046432"/>
    </source>
</evidence>
<evidence type="ECO:0000256" key="8">
    <source>
        <dbReference type="ARBA" id="ARBA00045373"/>
    </source>
</evidence>
<comment type="subunit">
    <text evidence="9">Component of the translation initiation factor 2B (eIF2B) complex which is a heterodecamer of two sets of five different subunits: alpha, beta, gamma, delta and epsilon. Subunits alpha, beta and delta comprise a regulatory subcomplex and subunits epsilon and gamma comprise a catalytic subcomplex. Within the complex, the hexameric regulatory complex resides at the center, with the two heterodimeric catalytic subcomplexes bound on opposite sides.</text>
</comment>
<dbReference type="PANTHER" id="PTHR45989:SF1">
    <property type="entry name" value="TRANSLATION INITIATION FACTOR EIF-2B SUBUNIT GAMMA"/>
    <property type="match status" value="1"/>
</dbReference>
<dbReference type="Proteomes" id="UP000298327">
    <property type="component" value="Unassembled WGS sequence"/>
</dbReference>
<dbReference type="CDD" id="cd04652">
    <property type="entry name" value="LbH_eIF2B_gamma_C"/>
    <property type="match status" value="1"/>
</dbReference>
<dbReference type="SUPFAM" id="SSF53448">
    <property type="entry name" value="Nucleotide-diphospho-sugar transferases"/>
    <property type="match status" value="1"/>
</dbReference>
<dbReference type="Gene3D" id="3.90.550.10">
    <property type="entry name" value="Spore Coat Polysaccharide Biosynthesis Protein SpsA, Chain A"/>
    <property type="match status" value="1"/>
</dbReference>
<comment type="function">
    <text evidence="8">Acts as a component of the translation initiation factor 2B (eIF2B) complex, which catalyzes the exchange of GDP for GTP on the eukaryotic initiation factor 2 (eIF2) complex gamma subunit. Its guanine nucleotide exchange factor activity is repressed when bound to eIF2 complex phosphorylated on the alpha subunit, thereby limiting the amount of methionyl-initiator methionine tRNA available to the ribosome and consequently global translation is repressed.</text>
</comment>
<evidence type="ECO:0000256" key="7">
    <source>
        <dbReference type="ARBA" id="ARBA00044229"/>
    </source>
</evidence>
<dbReference type="PANTHER" id="PTHR45989">
    <property type="entry name" value="TRANSLATION INITIATION FACTOR EIF-2B SUBUNIT GAMMA"/>
    <property type="match status" value="1"/>
</dbReference>
<dbReference type="STRING" id="205917.A0A4Y9YDA9"/>
<feature type="region of interest" description="Disordered" evidence="10">
    <location>
        <begin position="492"/>
        <end position="517"/>
    </location>
</feature>
<dbReference type="AlphaFoldDB" id="A0A4Y9YDA9"/>
<feature type="compositionally biased region" description="Polar residues" evidence="10">
    <location>
        <begin position="302"/>
        <end position="311"/>
    </location>
</feature>
<organism evidence="13 14">
    <name type="scientific">Dentipellis fragilis</name>
    <dbReference type="NCBI Taxonomy" id="205917"/>
    <lineage>
        <taxon>Eukaryota</taxon>
        <taxon>Fungi</taxon>
        <taxon>Dikarya</taxon>
        <taxon>Basidiomycota</taxon>
        <taxon>Agaricomycotina</taxon>
        <taxon>Agaricomycetes</taxon>
        <taxon>Russulales</taxon>
        <taxon>Hericiaceae</taxon>
        <taxon>Dentipellis</taxon>
    </lineage>
</organism>
<evidence type="ECO:0000256" key="3">
    <source>
        <dbReference type="ARBA" id="ARBA00022490"/>
    </source>
</evidence>
<evidence type="ECO:0000256" key="4">
    <source>
        <dbReference type="ARBA" id="ARBA00022540"/>
    </source>
</evidence>
<feature type="domain" description="EIF2B subunit epsilon/gamma LbH" evidence="12">
    <location>
        <begin position="387"/>
        <end position="469"/>
    </location>
</feature>
<dbReference type="GO" id="GO:0005085">
    <property type="term" value="F:guanyl-nucleotide exchange factor activity"/>
    <property type="evidence" value="ECO:0007669"/>
    <property type="project" value="TreeGrafter"/>
</dbReference>
<feature type="domain" description="Nucleotidyl transferase" evidence="11">
    <location>
        <begin position="17"/>
        <end position="126"/>
    </location>
</feature>
<comment type="similarity">
    <text evidence="2">Belongs to the eIF-2B gamma/epsilon subunits family.</text>
</comment>
<evidence type="ECO:0000259" key="11">
    <source>
        <dbReference type="Pfam" id="PF00483"/>
    </source>
</evidence>
<dbReference type="Pfam" id="PF25084">
    <property type="entry name" value="LbH_EIF2B"/>
    <property type="match status" value="1"/>
</dbReference>
<dbReference type="Pfam" id="PF00483">
    <property type="entry name" value="NTP_transferase"/>
    <property type="match status" value="1"/>
</dbReference>
<dbReference type="InterPro" id="IPR005835">
    <property type="entry name" value="NTP_transferase_dom"/>
</dbReference>
<dbReference type="OrthoDB" id="1733332at2759"/>
<protein>
    <recommendedName>
        <fullName evidence="6">Translation initiation factor eIF2B subunit gamma</fullName>
    </recommendedName>
    <alternativeName>
        <fullName evidence="7">eIF2B GDP-GTP exchange factor subunit gamma</fullName>
    </alternativeName>
</protein>
<evidence type="ECO:0000256" key="2">
    <source>
        <dbReference type="ARBA" id="ARBA00007878"/>
    </source>
</evidence>
<dbReference type="Gene3D" id="2.160.10.10">
    <property type="entry name" value="Hexapeptide repeat proteins"/>
    <property type="match status" value="1"/>
</dbReference>
<accession>A0A4Y9YDA9</accession>
<keyword evidence="5" id="KW-0648">Protein biosynthesis</keyword>
<dbReference type="InterPro" id="IPR029044">
    <property type="entry name" value="Nucleotide-diphossugar_trans"/>
</dbReference>
<keyword evidence="4" id="KW-0396">Initiation factor</keyword>
<dbReference type="InterPro" id="IPR056764">
    <property type="entry name" value="LbH_EIF2B3/5"/>
</dbReference>
<evidence type="ECO:0000313" key="13">
    <source>
        <dbReference type="EMBL" id="TFY60192.1"/>
    </source>
</evidence>
<proteinExistence type="inferred from homology"/>
<dbReference type="InterPro" id="IPR051960">
    <property type="entry name" value="eIF2B_gamma"/>
</dbReference>
<comment type="caution">
    <text evidence="13">The sequence shown here is derived from an EMBL/GenBank/DDBJ whole genome shotgun (WGS) entry which is preliminary data.</text>
</comment>